<evidence type="ECO:0000259" key="6">
    <source>
        <dbReference type="Pfam" id="PF12698"/>
    </source>
</evidence>
<dbReference type="GO" id="GO:0016020">
    <property type="term" value="C:membrane"/>
    <property type="evidence" value="ECO:0007669"/>
    <property type="project" value="UniProtKB-SubCell"/>
</dbReference>
<comment type="subcellular location">
    <subcellularLocation>
        <location evidence="1">Membrane</location>
        <topology evidence="1">Multi-pass membrane protein</topology>
    </subcellularLocation>
</comment>
<dbReference type="EMBL" id="RPFZ01000001">
    <property type="protein sequence ID" value="RPF71594.1"/>
    <property type="molecule type" value="Genomic_DNA"/>
</dbReference>
<dbReference type="GO" id="GO:0140359">
    <property type="term" value="F:ABC-type transporter activity"/>
    <property type="evidence" value="ECO:0007669"/>
    <property type="project" value="InterPro"/>
</dbReference>
<sequence>MKNVLLVAKREFRQITSMKSFWLTLLLLPVALSLGPIIGEYLGDDEAQQVILYDRSGGDTAQAIERRFALDEDRYVLSDLSRYVRRYELEDADPDALWAQFDRWYTDADVAAFRQAGGLDTALAAIDRVKPEGTPDYDPPQPAYEFVSPPADLAAADPEDLEDAARELMDADSDDAPDAVVVIGEDYPRIPVVQVIANDEPRTSFVTTLQDVLTGDLRTRMMTDQGMSADAAGAVNTAAPAIAVSTPPPGGGAREAVLVRSIVPLALAYILMMALMLSGSWMLQSSVEERSNKLIESLLACIRPEELMHGKLFGTIAVGLSMLAVWVVCAGVAVFWAQGTVAQFIRPALEPLASPGIILAILYFFLAGYVAVSIIFLAIGAMADSMSDAQGYLMPVILAIMLPIFFLIQAVLLGNEGIAVQILTWVPLWTPFAVLARLGTGIETWELIGAGLVLAAFVAAEFVLLGRLFRNSLLASGQKPTLRQLYDRMRRS</sequence>
<dbReference type="InterPro" id="IPR013525">
    <property type="entry name" value="ABC2_TM"/>
</dbReference>
<dbReference type="Pfam" id="PF12698">
    <property type="entry name" value="ABC2_membrane_3"/>
    <property type="match status" value="1"/>
</dbReference>
<name>A0A3N5CR95_9SPHN</name>
<evidence type="ECO:0000313" key="7">
    <source>
        <dbReference type="EMBL" id="RPF71594.1"/>
    </source>
</evidence>
<protein>
    <submittedName>
        <fullName evidence="7">ABC transporter permease</fullName>
    </submittedName>
</protein>
<reference evidence="7 8" key="1">
    <citation type="submission" date="2018-11" db="EMBL/GenBank/DDBJ databases">
        <title>Erythrobacter spongiae sp. nov., isolated from a marine sponge.</title>
        <authorList>
            <person name="Zhuang L."/>
            <person name="Luo L."/>
        </authorList>
    </citation>
    <scope>NUCLEOTIDE SEQUENCE [LARGE SCALE GENOMIC DNA]</scope>
    <source>
        <strain evidence="7 8">HN-E23</strain>
    </source>
</reference>
<keyword evidence="2 5" id="KW-0812">Transmembrane</keyword>
<evidence type="ECO:0000313" key="8">
    <source>
        <dbReference type="Proteomes" id="UP000275232"/>
    </source>
</evidence>
<feature type="domain" description="ABC-2 type transporter transmembrane" evidence="6">
    <location>
        <begin position="19"/>
        <end position="464"/>
    </location>
</feature>
<dbReference type="Proteomes" id="UP000275232">
    <property type="component" value="Unassembled WGS sequence"/>
</dbReference>
<feature type="transmembrane region" description="Helical" evidence="5">
    <location>
        <begin position="392"/>
        <end position="412"/>
    </location>
</feature>
<feature type="transmembrane region" description="Helical" evidence="5">
    <location>
        <begin position="447"/>
        <end position="469"/>
    </location>
</feature>
<dbReference type="PANTHER" id="PTHR43471">
    <property type="entry name" value="ABC TRANSPORTER PERMEASE"/>
    <property type="match status" value="1"/>
</dbReference>
<evidence type="ECO:0000256" key="5">
    <source>
        <dbReference type="SAM" id="Phobius"/>
    </source>
</evidence>
<comment type="caution">
    <text evidence="7">The sequence shown here is derived from an EMBL/GenBank/DDBJ whole genome shotgun (WGS) entry which is preliminary data.</text>
</comment>
<feature type="transmembrane region" description="Helical" evidence="5">
    <location>
        <begin position="312"/>
        <end position="337"/>
    </location>
</feature>
<keyword evidence="8" id="KW-1185">Reference proteome</keyword>
<keyword evidence="3 5" id="KW-1133">Transmembrane helix</keyword>
<organism evidence="7 8">
    <name type="scientific">Aurantiacibacter spongiae</name>
    <dbReference type="NCBI Taxonomy" id="2488860"/>
    <lineage>
        <taxon>Bacteria</taxon>
        <taxon>Pseudomonadati</taxon>
        <taxon>Pseudomonadota</taxon>
        <taxon>Alphaproteobacteria</taxon>
        <taxon>Sphingomonadales</taxon>
        <taxon>Erythrobacteraceae</taxon>
        <taxon>Aurantiacibacter</taxon>
    </lineage>
</organism>
<feature type="transmembrane region" description="Helical" evidence="5">
    <location>
        <begin position="418"/>
        <end position="435"/>
    </location>
</feature>
<feature type="transmembrane region" description="Helical" evidence="5">
    <location>
        <begin position="262"/>
        <end position="283"/>
    </location>
</feature>
<gene>
    <name evidence="7" type="ORF">EG799_08140</name>
</gene>
<dbReference type="PANTHER" id="PTHR43471:SF3">
    <property type="entry name" value="ABC TRANSPORTER PERMEASE PROTEIN NATB"/>
    <property type="match status" value="1"/>
</dbReference>
<dbReference type="RefSeq" id="WP_123880203.1">
    <property type="nucleotide sequence ID" value="NZ_RPFZ01000001.1"/>
</dbReference>
<accession>A0A3N5CR95</accession>
<keyword evidence="4 5" id="KW-0472">Membrane</keyword>
<evidence type="ECO:0000256" key="4">
    <source>
        <dbReference type="ARBA" id="ARBA00023136"/>
    </source>
</evidence>
<proteinExistence type="predicted"/>
<dbReference type="AlphaFoldDB" id="A0A3N5CR95"/>
<evidence type="ECO:0000256" key="3">
    <source>
        <dbReference type="ARBA" id="ARBA00022989"/>
    </source>
</evidence>
<evidence type="ECO:0000256" key="1">
    <source>
        <dbReference type="ARBA" id="ARBA00004141"/>
    </source>
</evidence>
<dbReference type="OrthoDB" id="7539112at2"/>
<evidence type="ECO:0000256" key="2">
    <source>
        <dbReference type="ARBA" id="ARBA00022692"/>
    </source>
</evidence>
<feature type="transmembrane region" description="Helical" evidence="5">
    <location>
        <begin position="357"/>
        <end position="380"/>
    </location>
</feature>